<protein>
    <recommendedName>
        <fullName evidence="3">BTB domain-containing protein</fullName>
    </recommendedName>
</protein>
<keyword evidence="2" id="KW-1185">Reference proteome</keyword>
<dbReference type="PANTHER" id="PTHR38119">
    <property type="entry name" value="BTB DOMAIN-CONTAINING PROTEIN-RELATED"/>
    <property type="match status" value="1"/>
</dbReference>
<dbReference type="Proteomes" id="UP000799537">
    <property type="component" value="Unassembled WGS sequence"/>
</dbReference>
<sequence length="387" mass="44084">MASSFPISGDEDVEILLTSDDQDDTFQLHSYVLALHSRWFKASISERWNGTKSTTDGGKDRWVYVLRFDKDDAFGLLARQEKATESENTTTEMITRKLPADASAAVKKLHKQRLPRVNAHKRVFEAMYHITPTFETSFQEARTSMLQVTEVAEAYECQQVAKIHVVNHLNFSRNDVLDSCASDPLQMLELASAVKAEWLFTEASIAILGLWRGAFAKCEPGLRAMGCWDLFQEKRAHFREKLMACERRLFEMQPAYCYKATAEMKGSGQLAIDFFRQWLSEQLSNDGGSHMKAGYAALYRDISRRQRKSDTTPDEMQQVTSFLTKCHSTLEESQVSKEVYKTFGMAASVLAPILKNKSMQQDNEGHSHRDLTFMTINASKIPWAQKK</sequence>
<dbReference type="OrthoDB" id="10256606at2759"/>
<dbReference type="InterPro" id="IPR011333">
    <property type="entry name" value="SKP1/BTB/POZ_sf"/>
</dbReference>
<evidence type="ECO:0008006" key="3">
    <source>
        <dbReference type="Google" id="ProtNLM"/>
    </source>
</evidence>
<proteinExistence type="predicted"/>
<dbReference type="RefSeq" id="XP_033673902.1">
    <property type="nucleotide sequence ID" value="XM_033803840.1"/>
</dbReference>
<dbReference type="AlphaFoldDB" id="A0A6A6D1S4"/>
<gene>
    <name evidence="1" type="ORF">M409DRAFT_16963</name>
</gene>
<evidence type="ECO:0000313" key="2">
    <source>
        <dbReference type="Proteomes" id="UP000799537"/>
    </source>
</evidence>
<name>A0A6A6D1S4_ZASCE</name>
<reference evidence="1" key="1">
    <citation type="journal article" date="2020" name="Stud. Mycol.">
        <title>101 Dothideomycetes genomes: a test case for predicting lifestyles and emergence of pathogens.</title>
        <authorList>
            <person name="Haridas S."/>
            <person name="Albert R."/>
            <person name="Binder M."/>
            <person name="Bloem J."/>
            <person name="Labutti K."/>
            <person name="Salamov A."/>
            <person name="Andreopoulos B."/>
            <person name="Baker S."/>
            <person name="Barry K."/>
            <person name="Bills G."/>
            <person name="Bluhm B."/>
            <person name="Cannon C."/>
            <person name="Castanera R."/>
            <person name="Culley D."/>
            <person name="Daum C."/>
            <person name="Ezra D."/>
            <person name="Gonzalez J."/>
            <person name="Henrissat B."/>
            <person name="Kuo A."/>
            <person name="Liang C."/>
            <person name="Lipzen A."/>
            <person name="Lutzoni F."/>
            <person name="Magnuson J."/>
            <person name="Mondo S."/>
            <person name="Nolan M."/>
            <person name="Ohm R."/>
            <person name="Pangilinan J."/>
            <person name="Park H.-J."/>
            <person name="Ramirez L."/>
            <person name="Alfaro M."/>
            <person name="Sun H."/>
            <person name="Tritt A."/>
            <person name="Yoshinaga Y."/>
            <person name="Zwiers L.-H."/>
            <person name="Turgeon B."/>
            <person name="Goodwin S."/>
            <person name="Spatafora J."/>
            <person name="Crous P."/>
            <person name="Grigoriev I."/>
        </authorList>
    </citation>
    <scope>NUCLEOTIDE SEQUENCE</scope>
    <source>
        <strain evidence="1">ATCC 36951</strain>
    </source>
</reference>
<organism evidence="1 2">
    <name type="scientific">Zasmidium cellare ATCC 36951</name>
    <dbReference type="NCBI Taxonomy" id="1080233"/>
    <lineage>
        <taxon>Eukaryota</taxon>
        <taxon>Fungi</taxon>
        <taxon>Dikarya</taxon>
        <taxon>Ascomycota</taxon>
        <taxon>Pezizomycotina</taxon>
        <taxon>Dothideomycetes</taxon>
        <taxon>Dothideomycetidae</taxon>
        <taxon>Mycosphaerellales</taxon>
        <taxon>Mycosphaerellaceae</taxon>
        <taxon>Zasmidium</taxon>
    </lineage>
</organism>
<dbReference type="PANTHER" id="PTHR38119:SF1">
    <property type="entry name" value="BTB DOMAIN-CONTAINING PROTEIN"/>
    <property type="match status" value="1"/>
</dbReference>
<dbReference type="GeneID" id="54557112"/>
<dbReference type="Gene3D" id="3.30.710.10">
    <property type="entry name" value="Potassium Channel Kv1.1, Chain A"/>
    <property type="match status" value="1"/>
</dbReference>
<evidence type="ECO:0000313" key="1">
    <source>
        <dbReference type="EMBL" id="KAF2173013.1"/>
    </source>
</evidence>
<accession>A0A6A6D1S4</accession>
<dbReference type="EMBL" id="ML993580">
    <property type="protein sequence ID" value="KAF2173013.1"/>
    <property type="molecule type" value="Genomic_DNA"/>
</dbReference>